<dbReference type="EMBL" id="DSPX01000004">
    <property type="protein sequence ID" value="HGF99220.1"/>
    <property type="molecule type" value="Genomic_DNA"/>
</dbReference>
<feature type="compositionally biased region" description="Gly residues" evidence="1">
    <location>
        <begin position="1026"/>
        <end position="1047"/>
    </location>
</feature>
<dbReference type="Pfam" id="PF05860">
    <property type="entry name" value="TPS"/>
    <property type="match status" value="1"/>
</dbReference>
<sequence length="1491" mass="152378">MLPSVRVLLLSPLSAILGGLLLPLGLGELAKAEMQPLVVAQVIPAPDGTGTVVEVQGNKYEITGGKTSADGANLFHSLQEFGLTQGQIADFMASPDIRNILGRVSGGNASIIDGLIQVSGGNANLFLMNPAGIVFGPNASLNVLGSFTATTATGIGFDSGWFEAFGNNDYGALVGNPNAFSFRIAQPGSIINVGDLAVINGNLNLIGGTVVNSGSLMAPGGDITVAAVPGSNIIRISQPGHLLSLEVESSGSGFSAVSLPQMLTGSKINHATTATVTDSGEVILSGSGLSVSNGDVVVVAGQKPLRIEGKTVNFAADNQLTLVSADLRTDGEMRLDAAGGVMVRDGSFTAGGNLSIQGDGSIDILAIPGANNYPFQSGGDITLVSNGDVYTDSHFGARGSFSIQKLGGDAAKLISRYDPIISAQGNVVFGDYTGVSLKVEATGAITTRNIIVTGPDTTLGASSDPDAAILRNSPAVILRAGVANLSSGPNLPPDTAVAGTSFALAPGELADRLIVGTISTPGGPVILNAAGNMFVDDISTGGGEINISAGGNINASGLNSSNSNGNGGLITINAGGSITGDILNSSSFSGLGGNITLNSPTDINVLSINAQGGGFVNITAGNFFRATGSFTDRNGITASIATAIDASTGGAINIRHAGGTTTPFIIGDATTNGTAAAITSGVETVAPLFQVPVPPGVFNRSNITITTDSPELPPEPEPEVIPPEEIIPEEPVIAPETSIPEQPVIDPETSNPQQPVIPGENITPEEPVINPEITIPEQPVINPEDIIPEQPGVTGENIITEPPVIVTENIDVTGNIIEAETLAEFSSTEVQTTILKDLQASVASVSEDVNNQIMFTSVDTRATVSTTPLPYGANSFTVDPNIFPQDQRPSPQFLGFNNQIVEFQALLDSFSDGGSEFEGSFADYQGELSASDAQFTEEFDVAAADLIADSITADAKVVDTGGLSFGDNVASAGGGGSGGSSSGGGGANGGANGGGNIANSGGGDGANGGGAGGGAGGGSGGGSGGGNGANGGDGGGGGDSSGGGGDGAANSDGAADAANSAGGGSGSSDSASVDAKMDRIFGGSDLEGTVWQVEQYRNQEFEEYLGVKANLDRQAVAISNFRNTLKQLNEQTNTNTAIIYMVARAEQLEVVIFTGEGDPIRTSVPEAKREVLMPLLTKLRSEMTNPRKRNTTSYLPFAQELYKLMIAPIEKALEGQTIDCLVFSMDAGLRSLPIGALHDGEKFLAEKYSLGMIPSFALLDATYQSLKDANIMALGASQFSDNTPLPAVPVELKTITSELGVDKFYLNQEFTRANLSQPRAAGSANILHLATHADFQPGALTNSYIHLWNDKLTLDQIPDMGWGNPPLDLLVISACRSALGDREAELGLAGLAVKSGVRTAIASLWSVSDEGTLALMSEFYRQIETAPTKAEALRRAQVAVIRGEITVQNGTLRAANRGAAIELPPELAGVTKESLSHPYYWSAFTVIGSPW</sequence>
<dbReference type="Gene3D" id="2.160.20.10">
    <property type="entry name" value="Single-stranded right-handed beta-helix, Pectin lyase-like"/>
    <property type="match status" value="1"/>
</dbReference>
<reference evidence="3" key="1">
    <citation type="journal article" date="2020" name="mSystems">
        <title>Genome- and Community-Level Interaction Insights into Carbon Utilization and Element Cycling Functions of Hydrothermarchaeota in Hydrothermal Sediment.</title>
        <authorList>
            <person name="Zhou Z."/>
            <person name="Liu Y."/>
            <person name="Xu W."/>
            <person name="Pan J."/>
            <person name="Luo Z.H."/>
            <person name="Li M."/>
        </authorList>
    </citation>
    <scope>NUCLEOTIDE SEQUENCE [LARGE SCALE GENOMIC DNA]</scope>
    <source>
        <strain evidence="3">SpSt-374</strain>
    </source>
</reference>
<name>A0A7C3ZJA9_9CYAN</name>
<feature type="region of interest" description="Disordered" evidence="1">
    <location>
        <begin position="1026"/>
        <end position="1072"/>
    </location>
</feature>
<gene>
    <name evidence="3" type="ORF">ENR15_00715</name>
</gene>
<dbReference type="InterPro" id="IPR011050">
    <property type="entry name" value="Pectin_lyase_fold/virulence"/>
</dbReference>
<feature type="compositionally biased region" description="Low complexity" evidence="1">
    <location>
        <begin position="1048"/>
        <end position="1060"/>
    </location>
</feature>
<dbReference type="SUPFAM" id="SSF51126">
    <property type="entry name" value="Pectin lyase-like"/>
    <property type="match status" value="1"/>
</dbReference>
<accession>A0A7C3ZJA9</accession>
<proteinExistence type="predicted"/>
<dbReference type="InterPro" id="IPR008638">
    <property type="entry name" value="FhaB/CdiA-like_TPS"/>
</dbReference>
<evidence type="ECO:0000256" key="1">
    <source>
        <dbReference type="SAM" id="MobiDB-lite"/>
    </source>
</evidence>
<comment type="caution">
    <text evidence="3">The sequence shown here is derived from an EMBL/GenBank/DDBJ whole genome shotgun (WGS) entry which is preliminary data.</text>
</comment>
<organism evidence="3">
    <name type="scientific">Planktothricoides sp. SpSt-374</name>
    <dbReference type="NCBI Taxonomy" id="2282167"/>
    <lineage>
        <taxon>Bacteria</taxon>
        <taxon>Bacillati</taxon>
        <taxon>Cyanobacteriota</taxon>
        <taxon>Cyanophyceae</taxon>
        <taxon>Oscillatoriophycideae</taxon>
        <taxon>Oscillatoriales</taxon>
        <taxon>Oscillatoriaceae</taxon>
        <taxon>Planktothricoides</taxon>
    </lineage>
</organism>
<dbReference type="SMART" id="SM00912">
    <property type="entry name" value="Haemagg_act"/>
    <property type="match status" value="1"/>
</dbReference>
<dbReference type="NCBIfam" id="TIGR01901">
    <property type="entry name" value="adhes_NPXG"/>
    <property type="match status" value="1"/>
</dbReference>
<evidence type="ECO:0000259" key="2">
    <source>
        <dbReference type="SMART" id="SM00912"/>
    </source>
</evidence>
<evidence type="ECO:0000313" key="3">
    <source>
        <dbReference type="EMBL" id="HGF99220.1"/>
    </source>
</evidence>
<protein>
    <submittedName>
        <fullName evidence="3">CHAT domain-containing protein</fullName>
    </submittedName>
</protein>
<feature type="domain" description="Filamentous haemagglutinin FhaB/tRNA nuclease CdiA-like TPS" evidence="2">
    <location>
        <begin position="46"/>
        <end position="158"/>
    </location>
</feature>
<dbReference type="InterPro" id="IPR024983">
    <property type="entry name" value="CHAT_dom"/>
</dbReference>
<dbReference type="Pfam" id="PF12770">
    <property type="entry name" value="CHAT"/>
    <property type="match status" value="1"/>
</dbReference>
<dbReference type="InterPro" id="IPR012334">
    <property type="entry name" value="Pectin_lyas_fold"/>
</dbReference>